<evidence type="ECO:0000313" key="11">
    <source>
        <dbReference type="Proteomes" id="UP000678276"/>
    </source>
</evidence>
<feature type="domain" description="Orn/DAP/Arg decarboxylase 2 C-terminal" evidence="8">
    <location>
        <begin position="29"/>
        <end position="372"/>
    </location>
</feature>
<dbReference type="EC" id="4.1.1.20" evidence="5 6"/>
<evidence type="ECO:0000256" key="1">
    <source>
        <dbReference type="ARBA" id="ARBA00001933"/>
    </source>
</evidence>
<comment type="pathway">
    <text evidence="5 7">Amino-acid biosynthesis; L-lysine biosynthesis via DAP pathway; L-lysine from DL-2,6-diaminopimelate: step 1/1.</text>
</comment>
<comment type="similarity">
    <text evidence="5">Belongs to the Orn/Lys/Arg decarboxylase class-II family. LysA subfamily.</text>
</comment>
<dbReference type="SUPFAM" id="SSF51419">
    <property type="entry name" value="PLP-binding barrel"/>
    <property type="match status" value="1"/>
</dbReference>
<keyword evidence="4 5" id="KW-0456">Lyase</keyword>
<dbReference type="InterPro" id="IPR029066">
    <property type="entry name" value="PLP-binding_barrel"/>
</dbReference>
<accession>A0ABS4BBE3</accession>
<feature type="binding site" evidence="5">
    <location>
        <position position="374"/>
    </location>
    <ligand>
        <name>substrate</name>
    </ligand>
</feature>
<dbReference type="Gene3D" id="2.40.37.10">
    <property type="entry name" value="Lyase, Ornithine Decarboxylase, Chain A, domain 1"/>
    <property type="match status" value="1"/>
</dbReference>
<dbReference type="InterPro" id="IPR022643">
    <property type="entry name" value="De-COase2_C"/>
</dbReference>
<keyword evidence="5" id="KW-0028">Amino-acid biosynthesis</keyword>
<dbReference type="HAMAP" id="MF_02120">
    <property type="entry name" value="LysA"/>
    <property type="match status" value="1"/>
</dbReference>
<feature type="modified residue" description="N6-(pyridoxal phosphate)lysine" evidence="5">
    <location>
        <position position="60"/>
    </location>
</feature>
<comment type="catalytic activity">
    <reaction evidence="5 7">
        <text>meso-2,6-diaminopimelate + H(+) = L-lysine + CO2</text>
        <dbReference type="Rhea" id="RHEA:15101"/>
        <dbReference type="ChEBI" id="CHEBI:15378"/>
        <dbReference type="ChEBI" id="CHEBI:16526"/>
        <dbReference type="ChEBI" id="CHEBI:32551"/>
        <dbReference type="ChEBI" id="CHEBI:57791"/>
        <dbReference type="EC" id="4.1.1.20"/>
    </reaction>
</comment>
<dbReference type="EMBL" id="JAGJCF010000001">
    <property type="protein sequence ID" value="MBP0614065.1"/>
    <property type="molecule type" value="Genomic_DNA"/>
</dbReference>
<dbReference type="InterPro" id="IPR022653">
    <property type="entry name" value="De-COase2_pyr-phos_BS"/>
</dbReference>
<feature type="binding site" evidence="5">
    <location>
        <position position="346"/>
    </location>
    <ligand>
        <name>substrate</name>
    </ligand>
</feature>
<sequence length="424" mass="45448">MNHFEYRNGRLQAEGVPIETIAAEVGTPFYCYSTATLTRHYEVFATAFSDIDALVCYALKANSNQAVIATLARAGAGADVVSGGELIRALRAGISPDKIMFSGVGKTVSEIDVALASGIFCFNVESEPELQAISARAVLAGVTANVSFRINPDVDAGGHAKISTGKKSDKFGIAFDQAEAVYERARDLPGIAVTGIDMHIGSQIEALEPFDRAFGRLANLVRKLREHGHPISHVDLGGGLGVPYRRDNQPPPEPPAYAEIVKRHVRDLGCKVVFEPGRLIAANAGILVSRVIYVKETEGKTFLIVDGAMNDLIRPTLYDAWHDISPVVEPDGDERFIVDVVGPVCESGDFLAKDRDMAKVKAGDLVYVSSAGAYGAVQSSSYNSRPLVAEVLVNGDAFAVVRPRQTIDELIGLDHLPAWLGGED</sequence>
<feature type="domain" description="Orn/DAP/Arg decarboxylase 2 N-terminal" evidence="9">
    <location>
        <begin position="36"/>
        <end position="282"/>
    </location>
</feature>
<protein>
    <recommendedName>
        <fullName evidence="5 6">Diaminopimelate decarboxylase</fullName>
        <shortName evidence="5">DAP decarboxylase</shortName>
        <shortName evidence="5">DAPDC</shortName>
        <ecNumber evidence="5 6">4.1.1.20</ecNumber>
    </recommendedName>
</protein>
<keyword evidence="2 5" id="KW-0210">Decarboxylase</keyword>
<name>A0ABS4BBE3_9HYPH</name>
<dbReference type="RefSeq" id="WP_209592470.1">
    <property type="nucleotide sequence ID" value="NZ_JAGJCF010000001.1"/>
</dbReference>
<evidence type="ECO:0000256" key="3">
    <source>
        <dbReference type="ARBA" id="ARBA00022898"/>
    </source>
</evidence>
<dbReference type="NCBIfam" id="TIGR01048">
    <property type="entry name" value="lysA"/>
    <property type="match status" value="1"/>
</dbReference>
<evidence type="ECO:0000259" key="8">
    <source>
        <dbReference type="Pfam" id="PF00278"/>
    </source>
</evidence>
<evidence type="ECO:0000256" key="5">
    <source>
        <dbReference type="HAMAP-Rule" id="MF_02120"/>
    </source>
</evidence>
<evidence type="ECO:0000313" key="10">
    <source>
        <dbReference type="EMBL" id="MBP0614065.1"/>
    </source>
</evidence>
<feature type="binding site" evidence="5">
    <location>
        <position position="314"/>
    </location>
    <ligand>
        <name>substrate</name>
    </ligand>
</feature>
<dbReference type="PRINTS" id="PR01179">
    <property type="entry name" value="ODADCRBXLASE"/>
</dbReference>
<comment type="function">
    <text evidence="5">Specifically catalyzes the decarboxylation of meso-diaminopimelate (meso-DAP) to L-lysine.</text>
</comment>
<organism evidence="10 11">
    <name type="scientific">Jiella mangrovi</name>
    <dbReference type="NCBI Taxonomy" id="2821407"/>
    <lineage>
        <taxon>Bacteria</taxon>
        <taxon>Pseudomonadati</taxon>
        <taxon>Pseudomonadota</taxon>
        <taxon>Alphaproteobacteria</taxon>
        <taxon>Hyphomicrobiales</taxon>
        <taxon>Aurantimonadaceae</taxon>
        <taxon>Jiella</taxon>
    </lineage>
</organism>
<dbReference type="InterPro" id="IPR002986">
    <property type="entry name" value="DAP_deCOOHase_LysA"/>
</dbReference>
<comment type="caution">
    <text evidence="10">The sequence shown here is derived from an EMBL/GenBank/DDBJ whole genome shotgun (WGS) entry which is preliminary data.</text>
</comment>
<feature type="binding site" evidence="5">
    <location>
        <position position="374"/>
    </location>
    <ligand>
        <name>pyridoxal 5'-phosphate</name>
        <dbReference type="ChEBI" id="CHEBI:597326"/>
    </ligand>
</feature>
<dbReference type="CDD" id="cd06828">
    <property type="entry name" value="PLPDE_III_DapDC"/>
    <property type="match status" value="1"/>
</dbReference>
<feature type="binding site" evidence="5">
    <location>
        <position position="278"/>
    </location>
    <ligand>
        <name>substrate</name>
    </ligand>
</feature>
<keyword evidence="11" id="KW-1185">Reference proteome</keyword>
<evidence type="ECO:0000259" key="9">
    <source>
        <dbReference type="Pfam" id="PF02784"/>
    </source>
</evidence>
<dbReference type="PANTHER" id="PTHR43727:SF2">
    <property type="entry name" value="GROUP IV DECARBOXYLASE"/>
    <property type="match status" value="1"/>
</dbReference>
<evidence type="ECO:0000256" key="2">
    <source>
        <dbReference type="ARBA" id="ARBA00022793"/>
    </source>
</evidence>
<feature type="binding site" evidence="5">
    <location>
        <position position="318"/>
    </location>
    <ligand>
        <name>substrate</name>
    </ligand>
</feature>
<dbReference type="Proteomes" id="UP000678276">
    <property type="component" value="Unassembled WGS sequence"/>
</dbReference>
<gene>
    <name evidence="5 10" type="primary">lysA</name>
    <name evidence="10" type="ORF">J6595_00495</name>
</gene>
<proteinExistence type="inferred from homology"/>
<dbReference type="PROSITE" id="PS00879">
    <property type="entry name" value="ODR_DC_2_2"/>
    <property type="match status" value="1"/>
</dbReference>
<comment type="cofactor">
    <cofactor evidence="1 5 7">
        <name>pyridoxal 5'-phosphate</name>
        <dbReference type="ChEBI" id="CHEBI:597326"/>
    </cofactor>
</comment>
<feature type="binding site" evidence="5">
    <location>
        <begin position="275"/>
        <end position="278"/>
    </location>
    <ligand>
        <name>pyridoxal 5'-phosphate</name>
        <dbReference type="ChEBI" id="CHEBI:597326"/>
    </ligand>
</feature>
<dbReference type="SUPFAM" id="SSF50621">
    <property type="entry name" value="Alanine racemase C-terminal domain-like"/>
    <property type="match status" value="1"/>
</dbReference>
<dbReference type="InterPro" id="IPR022657">
    <property type="entry name" value="De-COase2_CS"/>
</dbReference>
<dbReference type="PRINTS" id="PR01181">
    <property type="entry name" value="DAPDCRBXLASE"/>
</dbReference>
<keyword evidence="5 7" id="KW-0457">Lysine biosynthesis</keyword>
<evidence type="ECO:0000256" key="7">
    <source>
        <dbReference type="RuleBase" id="RU003738"/>
    </source>
</evidence>
<dbReference type="InterPro" id="IPR022644">
    <property type="entry name" value="De-COase2_N"/>
</dbReference>
<dbReference type="Pfam" id="PF02784">
    <property type="entry name" value="Orn_Arg_deC_N"/>
    <property type="match status" value="1"/>
</dbReference>
<dbReference type="InterPro" id="IPR009006">
    <property type="entry name" value="Ala_racemase/Decarboxylase_C"/>
</dbReference>
<comment type="subunit">
    <text evidence="5">Homodimer.</text>
</comment>
<evidence type="ECO:0000256" key="4">
    <source>
        <dbReference type="ARBA" id="ARBA00023239"/>
    </source>
</evidence>
<reference evidence="10 11" key="1">
    <citation type="submission" date="2021-04" db="EMBL/GenBank/DDBJ databases">
        <title>Whole genome sequence of Jiella sp. KSK16Y-1.</title>
        <authorList>
            <person name="Tuo L."/>
        </authorList>
    </citation>
    <scope>NUCLEOTIDE SEQUENCE [LARGE SCALE GENOMIC DNA]</scope>
    <source>
        <strain evidence="10 11">KSK16Y-1</strain>
    </source>
</reference>
<dbReference type="InterPro" id="IPR000183">
    <property type="entry name" value="Orn/DAP/Arg_de-COase"/>
</dbReference>
<keyword evidence="3 5" id="KW-0663">Pyridoxal phosphate</keyword>
<dbReference type="GO" id="GO:0008836">
    <property type="term" value="F:diaminopimelate decarboxylase activity"/>
    <property type="evidence" value="ECO:0007669"/>
    <property type="project" value="UniProtKB-EC"/>
</dbReference>
<dbReference type="Gene3D" id="3.20.20.10">
    <property type="entry name" value="Alanine racemase"/>
    <property type="match status" value="1"/>
</dbReference>
<dbReference type="PROSITE" id="PS00878">
    <property type="entry name" value="ODR_DC_2_1"/>
    <property type="match status" value="1"/>
</dbReference>
<feature type="binding site" evidence="5">
    <location>
        <position position="239"/>
    </location>
    <ligand>
        <name>pyridoxal 5'-phosphate</name>
        <dbReference type="ChEBI" id="CHEBI:597326"/>
    </ligand>
</feature>
<dbReference type="Pfam" id="PF00278">
    <property type="entry name" value="Orn_DAP_Arg_deC"/>
    <property type="match status" value="1"/>
</dbReference>
<evidence type="ECO:0000256" key="6">
    <source>
        <dbReference type="NCBIfam" id="TIGR01048"/>
    </source>
</evidence>
<dbReference type="PANTHER" id="PTHR43727">
    <property type="entry name" value="DIAMINOPIMELATE DECARBOXYLASE"/>
    <property type="match status" value="1"/>
</dbReference>